<comment type="pathway">
    <text evidence="3">Porphyrin-containing compound metabolism; protoheme biosynthesis.</text>
</comment>
<evidence type="ECO:0000256" key="9">
    <source>
        <dbReference type="ARBA" id="ARBA00023244"/>
    </source>
</evidence>
<comment type="caution">
    <text evidence="12">The sequence shown here is derived from an EMBL/GenBank/DDBJ whole genome shotgun (WGS) entry which is preliminary data.</text>
</comment>
<evidence type="ECO:0000256" key="7">
    <source>
        <dbReference type="ARBA" id="ARBA00022989"/>
    </source>
</evidence>
<protein>
    <submittedName>
        <fullName evidence="12">Porphyrin biosynthesis-like protein</fullName>
    </submittedName>
</protein>
<sequence length="396" mass="43951">MKRFVSLLLLIAAAVIITTIAHDNPAKVTIFLTEHRIDFSLNFAIVVFIVLFFGFYFGVSALRASGQLPAKLRQYWKERKQTALLKANTDGVIALITGDESGADRALKNAAKTGLETDLTYLIRAMSALQSDDLDLAESILNREKASNGQNRDAVWLLKAKVALAKGTYAQAQDMLDKMSPDALRLIQVKKVRMLALTGLGEWKAALEQYRLIADSRHSSNSECHEALGKIYQGLCKQAQGKPLEIDNLVATAKPAELKNIQVLRSLAQLLASAGMGQAALQILEPHLLTNFRTDLLEIYHPVAVQAAREALPFVERLLELNPEENGLLELAADVCEQEQLWGKAIARFEKLYSKVPSAHIAARLEKLYQRANQPEKARQWQGKLNQHLVVSRQPA</sequence>
<evidence type="ECO:0000256" key="6">
    <source>
        <dbReference type="ARBA" id="ARBA00022692"/>
    </source>
</evidence>
<dbReference type="Proteomes" id="UP001156664">
    <property type="component" value="Unassembled WGS sequence"/>
</dbReference>
<dbReference type="Gene3D" id="1.25.40.10">
    <property type="entry name" value="Tetratricopeptide repeat domain"/>
    <property type="match status" value="2"/>
</dbReference>
<feature type="domain" description="HemY N-terminal" evidence="11">
    <location>
        <begin position="28"/>
        <end position="130"/>
    </location>
</feature>
<dbReference type="NCBIfam" id="TIGR00540">
    <property type="entry name" value="TPR_hemY_coli"/>
    <property type="match status" value="1"/>
</dbReference>
<evidence type="ECO:0000256" key="5">
    <source>
        <dbReference type="ARBA" id="ARBA00022519"/>
    </source>
</evidence>
<dbReference type="InterPro" id="IPR005254">
    <property type="entry name" value="Heme_biosyn_assoc_TPR_pro"/>
</dbReference>
<accession>A0ABQ5YRG5</accession>
<keyword evidence="5" id="KW-0997">Cell inner membrane</keyword>
<keyword evidence="6 10" id="KW-0812">Transmembrane</keyword>
<evidence type="ECO:0000256" key="8">
    <source>
        <dbReference type="ARBA" id="ARBA00023136"/>
    </source>
</evidence>
<proteinExistence type="predicted"/>
<name>A0ABQ5YRG5_9BURK</name>
<dbReference type="InterPro" id="IPR011990">
    <property type="entry name" value="TPR-like_helical_dom_sf"/>
</dbReference>
<dbReference type="SUPFAM" id="SSF48452">
    <property type="entry name" value="TPR-like"/>
    <property type="match status" value="2"/>
</dbReference>
<evidence type="ECO:0000256" key="3">
    <source>
        <dbReference type="ARBA" id="ARBA00004744"/>
    </source>
</evidence>
<evidence type="ECO:0000256" key="1">
    <source>
        <dbReference type="ARBA" id="ARBA00002962"/>
    </source>
</evidence>
<evidence type="ECO:0000256" key="2">
    <source>
        <dbReference type="ARBA" id="ARBA00004429"/>
    </source>
</evidence>
<comment type="subcellular location">
    <subcellularLocation>
        <location evidence="2">Cell inner membrane</location>
        <topology evidence="2">Multi-pass membrane protein</topology>
    </subcellularLocation>
</comment>
<dbReference type="InterPro" id="IPR010817">
    <property type="entry name" value="HemY_N"/>
</dbReference>
<organism evidence="12 13">
    <name type="scientific">Limnobacter litoralis</name>
    <dbReference type="NCBI Taxonomy" id="481366"/>
    <lineage>
        <taxon>Bacteria</taxon>
        <taxon>Pseudomonadati</taxon>
        <taxon>Pseudomonadota</taxon>
        <taxon>Betaproteobacteria</taxon>
        <taxon>Burkholderiales</taxon>
        <taxon>Burkholderiaceae</taxon>
        <taxon>Limnobacter</taxon>
    </lineage>
</organism>
<gene>
    <name evidence="12" type="ORF">GCM10007875_14700</name>
</gene>
<dbReference type="Pfam" id="PF07219">
    <property type="entry name" value="HemY_N"/>
    <property type="match status" value="1"/>
</dbReference>
<keyword evidence="7 10" id="KW-1133">Transmembrane helix</keyword>
<dbReference type="RefSeq" id="WP_284280953.1">
    <property type="nucleotide sequence ID" value="NZ_BSOJ01000015.1"/>
</dbReference>
<evidence type="ECO:0000256" key="10">
    <source>
        <dbReference type="SAM" id="Phobius"/>
    </source>
</evidence>
<keyword evidence="9" id="KW-0627">Porphyrin biosynthesis</keyword>
<dbReference type="EMBL" id="BSOJ01000015">
    <property type="protein sequence ID" value="GLR26380.1"/>
    <property type="molecule type" value="Genomic_DNA"/>
</dbReference>
<feature type="transmembrane region" description="Helical" evidence="10">
    <location>
        <begin position="45"/>
        <end position="64"/>
    </location>
</feature>
<reference evidence="13" key="1">
    <citation type="journal article" date="2019" name="Int. J. Syst. Evol. Microbiol.">
        <title>The Global Catalogue of Microorganisms (GCM) 10K type strain sequencing project: providing services to taxonomists for standard genome sequencing and annotation.</title>
        <authorList>
            <consortium name="The Broad Institute Genomics Platform"/>
            <consortium name="The Broad Institute Genome Sequencing Center for Infectious Disease"/>
            <person name="Wu L."/>
            <person name="Ma J."/>
        </authorList>
    </citation>
    <scope>NUCLEOTIDE SEQUENCE [LARGE SCALE GENOMIC DNA]</scope>
    <source>
        <strain evidence="13">NBRC 105857</strain>
    </source>
</reference>
<evidence type="ECO:0000313" key="12">
    <source>
        <dbReference type="EMBL" id="GLR26380.1"/>
    </source>
</evidence>
<keyword evidence="4" id="KW-1003">Cell membrane</keyword>
<comment type="function">
    <text evidence="1">Involved in a late step of protoheme IX synthesis.</text>
</comment>
<evidence type="ECO:0000256" key="4">
    <source>
        <dbReference type="ARBA" id="ARBA00022475"/>
    </source>
</evidence>
<evidence type="ECO:0000313" key="13">
    <source>
        <dbReference type="Proteomes" id="UP001156664"/>
    </source>
</evidence>
<keyword evidence="13" id="KW-1185">Reference proteome</keyword>
<evidence type="ECO:0000259" key="11">
    <source>
        <dbReference type="Pfam" id="PF07219"/>
    </source>
</evidence>
<keyword evidence="8 10" id="KW-0472">Membrane</keyword>